<evidence type="ECO:0000313" key="2">
    <source>
        <dbReference type="EMBL" id="QEI03548.1"/>
    </source>
</evidence>
<evidence type="ECO:0000313" key="3">
    <source>
        <dbReference type="Proteomes" id="UP001223634"/>
    </source>
</evidence>
<dbReference type="InterPro" id="IPR020122">
    <property type="entry name" value="Alphabaculovirus_Y056"/>
</dbReference>
<sequence length="98" mass="11087">MWWARGITSLSTTSENTSFEDTAHRRIDQHNQVVYCQKCKFVAPMSLSFENYVKLHKLYNKIADGTCTLSLEEADSMSGAASSSNLVKCHDKHEDKTL</sequence>
<protein>
    <submittedName>
        <fullName evidence="2">Uncharacterized protein</fullName>
    </submittedName>
</protein>
<dbReference type="Pfam" id="PF10891">
    <property type="entry name" value="DUF2719"/>
    <property type="match status" value="1"/>
</dbReference>
<organism evidence="2 3">
    <name type="scientific">Spodoptera cosmioides nucleopolyhedrovirus</name>
    <dbReference type="NCBI Taxonomy" id="2605774"/>
    <lineage>
        <taxon>Viruses</taxon>
        <taxon>Viruses incertae sedis</taxon>
        <taxon>Naldaviricetes</taxon>
        <taxon>Lefavirales</taxon>
        <taxon>Baculoviridae</taxon>
        <taxon>Alphabaculovirus</taxon>
        <taxon>Alphabaculovirus spocosmioidis</taxon>
    </lineage>
</organism>
<dbReference type="EMBL" id="MK419955">
    <property type="protein sequence ID" value="QEI03548.1"/>
    <property type="molecule type" value="Genomic_DNA"/>
</dbReference>
<feature type="region of interest" description="Disordered" evidence="1">
    <location>
        <begin position="78"/>
        <end position="98"/>
    </location>
</feature>
<proteinExistence type="predicted"/>
<evidence type="ECO:0000256" key="1">
    <source>
        <dbReference type="SAM" id="MobiDB-lite"/>
    </source>
</evidence>
<keyword evidence="3" id="KW-1185">Reference proteome</keyword>
<reference evidence="2 3" key="1">
    <citation type="submission" date="2019-01" db="EMBL/GenBank/DDBJ databases">
        <title>The Spodoptera cosmioides nucleopolyhedrovirus (SpcoNPV) is a novel virus isolated from the polyphagous black armyworm, Spodoptera cosmioides (Walker) (Lepidoptera: Noctuidae).</title>
        <authorList>
            <person name="Santos E.R."/>
            <person name="Oliveira L.B."/>
            <person name="Silva L.A."/>
            <person name="Sosa-Gomez D.R."/>
            <person name="Ribeiro B.M."/>
            <person name="Ardisson-Araujo D.M.P."/>
        </authorList>
    </citation>
    <scope>NUCLEOTIDE SEQUENCE [LARGE SCALE GENOMIC DNA]</scope>
    <source>
        <strain evidence="2">VPN72</strain>
    </source>
</reference>
<dbReference type="Proteomes" id="UP001223634">
    <property type="component" value="Segment"/>
</dbReference>
<accession>A0A6B7KPR8</accession>
<feature type="compositionally biased region" description="Basic and acidic residues" evidence="1">
    <location>
        <begin position="88"/>
        <end position="98"/>
    </location>
</feature>
<name>A0A6B7KPR8_9ABAC</name>